<dbReference type="Proteomes" id="UP000030700">
    <property type="component" value="Unassembled WGS sequence"/>
</dbReference>
<keyword evidence="1" id="KW-1133">Transmembrane helix</keyword>
<dbReference type="PANTHER" id="PTHR16214:SF3">
    <property type="entry name" value="TRANSMEMBRANE PROTEIN 260"/>
    <property type="match status" value="1"/>
</dbReference>
<dbReference type="STRING" id="1499966.U14_00812"/>
<proteinExistence type="predicted"/>
<feature type="transmembrane region" description="Helical" evidence="1">
    <location>
        <begin position="55"/>
        <end position="72"/>
    </location>
</feature>
<feature type="transmembrane region" description="Helical" evidence="1">
    <location>
        <begin position="194"/>
        <end position="215"/>
    </location>
</feature>
<dbReference type="Pfam" id="PF11028">
    <property type="entry name" value="TMEM260-like"/>
    <property type="match status" value="1"/>
</dbReference>
<dbReference type="InterPro" id="IPR021280">
    <property type="entry name" value="TMEM260-like"/>
</dbReference>
<feature type="transmembrane region" description="Helical" evidence="1">
    <location>
        <begin position="79"/>
        <end position="97"/>
    </location>
</feature>
<keyword evidence="1" id="KW-0812">Transmembrane</keyword>
<dbReference type="PANTHER" id="PTHR16214">
    <property type="entry name" value="TRANSMEMBRANE PROTEIN 260"/>
    <property type="match status" value="1"/>
</dbReference>
<organism evidence="2">
    <name type="scientific">Candidatus Moduliflexus flocculans</name>
    <dbReference type="NCBI Taxonomy" id="1499966"/>
    <lineage>
        <taxon>Bacteria</taxon>
        <taxon>Candidatus Moduliflexota</taxon>
        <taxon>Candidatus Moduliflexia</taxon>
        <taxon>Candidatus Moduliflexales</taxon>
        <taxon>Candidatus Moduliflexaceae</taxon>
    </lineage>
</organism>
<accession>A0A0S6VQV7</accession>
<protein>
    <recommendedName>
        <fullName evidence="4">DUF2723 domain-containing protein</fullName>
    </recommendedName>
</protein>
<evidence type="ECO:0000256" key="1">
    <source>
        <dbReference type="SAM" id="Phobius"/>
    </source>
</evidence>
<keyword evidence="3" id="KW-1185">Reference proteome</keyword>
<dbReference type="AlphaFoldDB" id="A0A0S6VQV7"/>
<evidence type="ECO:0000313" key="2">
    <source>
        <dbReference type="EMBL" id="GAK49589.1"/>
    </source>
</evidence>
<feature type="transmembrane region" description="Helical" evidence="1">
    <location>
        <begin position="155"/>
        <end position="188"/>
    </location>
</feature>
<gene>
    <name evidence="2" type="ORF">U14_00812</name>
</gene>
<dbReference type="HOGENOM" id="CLU_539332_0_0_0"/>
<dbReference type="InterPro" id="IPR052724">
    <property type="entry name" value="GT117_domain-containing"/>
</dbReference>
<feature type="transmembrane region" description="Helical" evidence="1">
    <location>
        <begin position="305"/>
        <end position="325"/>
    </location>
</feature>
<evidence type="ECO:0008006" key="4">
    <source>
        <dbReference type="Google" id="ProtNLM"/>
    </source>
</evidence>
<feature type="transmembrane region" description="Helical" evidence="1">
    <location>
        <begin position="120"/>
        <end position="143"/>
    </location>
</feature>
<sequence length="505" mass="58513">MKRTDKKKKIAYAVSVFLLSFSLYFYTLPPTFLWSDSSKLALEVKHRDIYDFSHGYHPLHTVIGIIFSYLPYELAVTQHILSSFFAAAAIVILFLFLKEAGFHNLPSIGGALILSVSHSFWLYAVITETYSLHAFFLATLLWLTQKYRNTQRTQYLLLICFFLGLSFYNHSISAFFILPIGLLVFGGVPIRIRHVGYALLAFLCGISPLFLVPMYKLGFGATMEKILHDTHGHITLFIQWKKILTESWKFPLYLLYQFPCAIVCGVFGIQPLWKKDRLLSYSLLFLFTSNTAFAMTYFLQRQFALLIASYLVFAVWIAAGFEALLEWRPFITLKKQIAILLLLVLSPVAVYMIFPRVYKMTGIHLLNIRNLPYRDSIEYFFTPSKRHLVGAYQYAKDVFDRVDNNAIIFSDFNIAMALQYYQEVYNVRPDVTIMQVIDSIYFSSSNPVEELTALIHQHQTHPLYFADTYEPYYFISQLENTFKFEAIGAIVKIHPLDDTPRQEKK</sequence>
<keyword evidence="1" id="KW-0472">Membrane</keyword>
<evidence type="ECO:0000313" key="3">
    <source>
        <dbReference type="Proteomes" id="UP000030700"/>
    </source>
</evidence>
<dbReference type="EMBL" id="DF820455">
    <property type="protein sequence ID" value="GAK49589.1"/>
    <property type="molecule type" value="Genomic_DNA"/>
</dbReference>
<feature type="transmembrane region" description="Helical" evidence="1">
    <location>
        <begin position="279"/>
        <end position="298"/>
    </location>
</feature>
<reference evidence="2" key="1">
    <citation type="journal article" date="2015" name="PeerJ">
        <title>First genomic representation of candidate bacterial phylum KSB3 points to enhanced environmental sensing as a trigger of wastewater bulking.</title>
        <authorList>
            <person name="Sekiguchi Y."/>
            <person name="Ohashi A."/>
            <person name="Parks D.H."/>
            <person name="Yamauchi T."/>
            <person name="Tyson G.W."/>
            <person name="Hugenholtz P."/>
        </authorList>
    </citation>
    <scope>NUCLEOTIDE SEQUENCE [LARGE SCALE GENOMIC DNA]</scope>
</reference>
<feature type="transmembrane region" description="Helical" evidence="1">
    <location>
        <begin position="250"/>
        <end position="273"/>
    </location>
</feature>
<name>A0A0S6VQV7_9BACT</name>
<feature type="transmembrane region" description="Helical" evidence="1">
    <location>
        <begin position="337"/>
        <end position="354"/>
    </location>
</feature>
<feature type="transmembrane region" description="Helical" evidence="1">
    <location>
        <begin position="12"/>
        <end position="35"/>
    </location>
</feature>